<dbReference type="GeneID" id="25912186"/>
<accession>A0A0L0FH34</accession>
<dbReference type="RefSeq" id="XP_014149698.1">
    <property type="nucleotide sequence ID" value="XM_014294223.1"/>
</dbReference>
<protein>
    <submittedName>
        <fullName evidence="2">Uncharacterized protein</fullName>
    </submittedName>
</protein>
<evidence type="ECO:0000313" key="3">
    <source>
        <dbReference type="Proteomes" id="UP000054560"/>
    </source>
</evidence>
<gene>
    <name evidence="2" type="ORF">SARC_11682</name>
</gene>
<name>A0A0L0FH34_9EUKA</name>
<evidence type="ECO:0000313" key="2">
    <source>
        <dbReference type="EMBL" id="KNC75796.1"/>
    </source>
</evidence>
<feature type="compositionally biased region" description="Low complexity" evidence="1">
    <location>
        <begin position="114"/>
        <end position="125"/>
    </location>
</feature>
<organism evidence="2 3">
    <name type="scientific">Sphaeroforma arctica JP610</name>
    <dbReference type="NCBI Taxonomy" id="667725"/>
    <lineage>
        <taxon>Eukaryota</taxon>
        <taxon>Ichthyosporea</taxon>
        <taxon>Ichthyophonida</taxon>
        <taxon>Sphaeroforma</taxon>
    </lineage>
</organism>
<evidence type="ECO:0000256" key="1">
    <source>
        <dbReference type="SAM" id="MobiDB-lite"/>
    </source>
</evidence>
<dbReference type="AlphaFoldDB" id="A0A0L0FH34"/>
<dbReference type="Proteomes" id="UP000054560">
    <property type="component" value="Unassembled WGS sequence"/>
</dbReference>
<proteinExistence type="predicted"/>
<sequence>MSYYSSETPPSASFTGYPPAPASPNTTNNFGAHAAGPSNASATFNYPPPGTNISPHQIQSSSYTSLSPNQYTPTSYSHMQPSQAHAQQYGHSSLALPGMYSAPNIHYQAPPPQVTQAQQPPQQQSFFHAQQPYAQTSTQSMQQAYAQPNAQPVYGQIHNANADMGSYKPAPIPTTHSGPPPAGYPSASMANGVPQQNVSTGYNPSQSYYNHDESTFAPATQSTGAGVGAGAYVPTGGSYSNESSCKKCHGQGLTEKPHKECKKCGMSHYAHKKQQQQQQQQSSGQGGGAEPKCKKCMGMGAGMTKACKECGKTYLTGAAAMLGGGAGNGGSGGGSLSGLAKLGGSGGGGLSSLLALAKK</sequence>
<dbReference type="EMBL" id="KQ243416">
    <property type="protein sequence ID" value="KNC75796.1"/>
    <property type="molecule type" value="Genomic_DNA"/>
</dbReference>
<reference evidence="2 3" key="1">
    <citation type="submission" date="2011-02" db="EMBL/GenBank/DDBJ databases">
        <title>The Genome Sequence of Sphaeroforma arctica JP610.</title>
        <authorList>
            <consortium name="The Broad Institute Genome Sequencing Platform"/>
            <person name="Russ C."/>
            <person name="Cuomo C."/>
            <person name="Young S.K."/>
            <person name="Zeng Q."/>
            <person name="Gargeya S."/>
            <person name="Alvarado L."/>
            <person name="Berlin A."/>
            <person name="Chapman S.B."/>
            <person name="Chen Z."/>
            <person name="Freedman E."/>
            <person name="Gellesch M."/>
            <person name="Goldberg J."/>
            <person name="Griggs A."/>
            <person name="Gujja S."/>
            <person name="Heilman E."/>
            <person name="Heiman D."/>
            <person name="Howarth C."/>
            <person name="Mehta T."/>
            <person name="Neiman D."/>
            <person name="Pearson M."/>
            <person name="Roberts A."/>
            <person name="Saif S."/>
            <person name="Shea T."/>
            <person name="Shenoy N."/>
            <person name="Sisk P."/>
            <person name="Stolte C."/>
            <person name="Sykes S."/>
            <person name="White J."/>
            <person name="Yandava C."/>
            <person name="Burger G."/>
            <person name="Gray M.W."/>
            <person name="Holland P.W.H."/>
            <person name="King N."/>
            <person name="Lang F.B.F."/>
            <person name="Roger A.J."/>
            <person name="Ruiz-Trillo I."/>
            <person name="Haas B."/>
            <person name="Nusbaum C."/>
            <person name="Birren B."/>
        </authorList>
    </citation>
    <scope>NUCLEOTIDE SEQUENCE [LARGE SCALE GENOMIC DNA]</scope>
    <source>
        <strain evidence="2 3">JP610</strain>
    </source>
</reference>
<feature type="compositionally biased region" description="Polar residues" evidence="1">
    <location>
        <begin position="1"/>
        <end position="14"/>
    </location>
</feature>
<feature type="compositionally biased region" description="Polar residues" evidence="1">
    <location>
        <begin position="51"/>
        <end position="91"/>
    </location>
</feature>
<feature type="region of interest" description="Disordered" evidence="1">
    <location>
        <begin position="1"/>
        <end position="125"/>
    </location>
</feature>
<keyword evidence="3" id="KW-1185">Reference proteome</keyword>